<evidence type="ECO:0000313" key="7">
    <source>
        <dbReference type="EMBL" id="OGY46265.1"/>
    </source>
</evidence>
<dbReference type="GO" id="GO:0005524">
    <property type="term" value="F:ATP binding"/>
    <property type="evidence" value="ECO:0007669"/>
    <property type="project" value="UniProtKB-UniRule"/>
</dbReference>
<comment type="similarity">
    <text evidence="1 3 4">Belongs to the chaperonin (HSP60) family.</text>
</comment>
<comment type="caution">
    <text evidence="3">Lacks conserved residue(s) required for the propagation of feature annotation.</text>
</comment>
<dbReference type="Proteomes" id="UP000178240">
    <property type="component" value="Unassembled WGS sequence"/>
</dbReference>
<keyword evidence="2 3" id="KW-0143">Chaperone</keyword>
<dbReference type="SUPFAM" id="SSF54849">
    <property type="entry name" value="GroEL-intermediate domain like"/>
    <property type="match status" value="1"/>
</dbReference>
<evidence type="ECO:0000256" key="6">
    <source>
        <dbReference type="SAM" id="MobiDB-lite"/>
    </source>
</evidence>
<comment type="function">
    <text evidence="3 5">Together with its co-chaperonin GroES, plays an essential role in assisting protein folding. The GroEL-GroES system forms a nano-cage that allows encapsulation of the non-native substrate proteins and provides a physical environment optimized to promote and accelerate protein folding.</text>
</comment>
<keyword evidence="3" id="KW-0547">Nucleotide-binding</keyword>
<keyword evidence="3" id="KW-0067">ATP-binding</keyword>
<keyword evidence="3" id="KW-0413">Isomerase</keyword>
<feature type="binding site" evidence="3">
    <location>
        <begin position="86"/>
        <end position="90"/>
    </location>
    <ligand>
        <name>ATP</name>
        <dbReference type="ChEBI" id="CHEBI:30616"/>
    </ligand>
</feature>
<dbReference type="NCBIfam" id="TIGR02348">
    <property type="entry name" value="GroEL"/>
    <property type="match status" value="1"/>
</dbReference>
<reference evidence="7 8" key="1">
    <citation type="journal article" date="2016" name="Nat. Commun.">
        <title>Thousands of microbial genomes shed light on interconnected biogeochemical processes in an aquifer system.</title>
        <authorList>
            <person name="Anantharaman K."/>
            <person name="Brown C.T."/>
            <person name="Hug L.A."/>
            <person name="Sharon I."/>
            <person name="Castelle C.J."/>
            <person name="Probst A.J."/>
            <person name="Thomas B.C."/>
            <person name="Singh A."/>
            <person name="Wilkins M.J."/>
            <person name="Karaoz U."/>
            <person name="Brodie E.L."/>
            <person name="Williams K.H."/>
            <person name="Hubbard S.S."/>
            <person name="Banfield J.F."/>
        </authorList>
    </citation>
    <scope>NUCLEOTIDE SEQUENCE [LARGE SCALE GENOMIC DNA]</scope>
</reference>
<protein>
    <recommendedName>
        <fullName evidence="3">Chaperonin GroEL</fullName>
        <ecNumber evidence="3">5.6.1.7</ecNumber>
    </recommendedName>
    <alternativeName>
        <fullName evidence="3">60 kDa chaperonin</fullName>
    </alternativeName>
    <alternativeName>
        <fullName evidence="3">Chaperonin-60</fullName>
        <shortName evidence="3">Cpn60</shortName>
    </alternativeName>
</protein>
<dbReference type="NCBIfam" id="NF009487">
    <property type="entry name" value="PRK12849.1"/>
    <property type="match status" value="1"/>
</dbReference>
<evidence type="ECO:0000256" key="2">
    <source>
        <dbReference type="ARBA" id="ARBA00023186"/>
    </source>
</evidence>
<evidence type="ECO:0000256" key="1">
    <source>
        <dbReference type="ARBA" id="ARBA00006607"/>
    </source>
</evidence>
<evidence type="ECO:0000256" key="5">
    <source>
        <dbReference type="RuleBase" id="RU000419"/>
    </source>
</evidence>
<dbReference type="InterPro" id="IPR027413">
    <property type="entry name" value="GROEL-like_equatorial_sf"/>
</dbReference>
<dbReference type="Gene3D" id="3.30.260.10">
    <property type="entry name" value="TCP-1-like chaperonin intermediate domain"/>
    <property type="match status" value="1"/>
</dbReference>
<dbReference type="PANTHER" id="PTHR45633">
    <property type="entry name" value="60 KDA HEAT SHOCK PROTEIN, MITOCHONDRIAL"/>
    <property type="match status" value="1"/>
</dbReference>
<evidence type="ECO:0000256" key="4">
    <source>
        <dbReference type="RuleBase" id="RU000418"/>
    </source>
</evidence>
<feature type="compositionally biased region" description="Gly residues" evidence="6">
    <location>
        <begin position="540"/>
        <end position="552"/>
    </location>
</feature>
<feature type="region of interest" description="Disordered" evidence="6">
    <location>
        <begin position="532"/>
        <end position="552"/>
    </location>
</feature>
<dbReference type="EC" id="5.6.1.7" evidence="3"/>
<dbReference type="HAMAP" id="MF_00600">
    <property type="entry name" value="CH60"/>
    <property type="match status" value="1"/>
</dbReference>
<dbReference type="GO" id="GO:0016853">
    <property type="term" value="F:isomerase activity"/>
    <property type="evidence" value="ECO:0007669"/>
    <property type="project" value="UniProtKB-KW"/>
</dbReference>
<keyword evidence="3" id="KW-0963">Cytoplasm</keyword>
<feature type="binding site" evidence="3">
    <location>
        <position position="501"/>
    </location>
    <ligand>
        <name>ATP</name>
        <dbReference type="ChEBI" id="CHEBI:30616"/>
    </ligand>
</feature>
<dbReference type="NCBIfam" id="NF009488">
    <property type="entry name" value="PRK12850.1"/>
    <property type="match status" value="1"/>
</dbReference>
<dbReference type="GO" id="GO:0051082">
    <property type="term" value="F:unfolded protein binding"/>
    <property type="evidence" value="ECO:0007669"/>
    <property type="project" value="UniProtKB-UniRule"/>
</dbReference>
<dbReference type="STRING" id="1797535.A2744_04720"/>
<dbReference type="PRINTS" id="PR00298">
    <property type="entry name" value="CHAPERONIN60"/>
</dbReference>
<evidence type="ECO:0000256" key="3">
    <source>
        <dbReference type="HAMAP-Rule" id="MF_00600"/>
    </source>
</evidence>
<dbReference type="SUPFAM" id="SSF48592">
    <property type="entry name" value="GroEL equatorial domain-like"/>
    <property type="match status" value="1"/>
</dbReference>
<comment type="caution">
    <text evidence="7">The sequence shown here is derived from an EMBL/GenBank/DDBJ whole genome shotgun (WGS) entry which is preliminary data.</text>
</comment>
<proteinExistence type="inferred from homology"/>
<dbReference type="AlphaFoldDB" id="A0A1G1Y1Q8"/>
<feature type="binding site" evidence="3">
    <location>
        <position position="414"/>
    </location>
    <ligand>
        <name>ATP</name>
        <dbReference type="ChEBI" id="CHEBI:30616"/>
    </ligand>
</feature>
<dbReference type="GO" id="GO:0140662">
    <property type="term" value="F:ATP-dependent protein folding chaperone"/>
    <property type="evidence" value="ECO:0007669"/>
    <property type="project" value="InterPro"/>
</dbReference>
<dbReference type="FunFam" id="3.50.7.10:FF:000001">
    <property type="entry name" value="60 kDa chaperonin"/>
    <property type="match status" value="1"/>
</dbReference>
<evidence type="ECO:0000313" key="8">
    <source>
        <dbReference type="Proteomes" id="UP000178240"/>
    </source>
</evidence>
<dbReference type="GO" id="GO:0042026">
    <property type="term" value="P:protein refolding"/>
    <property type="evidence" value="ECO:0007669"/>
    <property type="project" value="UniProtKB-UniRule"/>
</dbReference>
<dbReference type="SUPFAM" id="SSF52029">
    <property type="entry name" value="GroEL apical domain-like"/>
    <property type="match status" value="1"/>
</dbReference>
<dbReference type="NCBIfam" id="NF009489">
    <property type="entry name" value="PRK12851.1"/>
    <property type="match status" value="1"/>
</dbReference>
<gene>
    <name evidence="3" type="primary">groEL</name>
    <name evidence="3" type="synonym">groL</name>
    <name evidence="7" type="ORF">A2744_04720</name>
</gene>
<dbReference type="InterPro" id="IPR001844">
    <property type="entry name" value="Cpn60/GroEL"/>
</dbReference>
<dbReference type="GO" id="GO:0005737">
    <property type="term" value="C:cytoplasm"/>
    <property type="evidence" value="ECO:0007669"/>
    <property type="project" value="UniProtKB-SubCell"/>
</dbReference>
<dbReference type="NCBIfam" id="NF000592">
    <property type="entry name" value="PRK00013.1"/>
    <property type="match status" value="1"/>
</dbReference>
<dbReference type="InterPro" id="IPR027409">
    <property type="entry name" value="GroEL-like_apical_dom_sf"/>
</dbReference>
<dbReference type="Gene3D" id="1.10.560.10">
    <property type="entry name" value="GroEL-like equatorial domain"/>
    <property type="match status" value="1"/>
</dbReference>
<dbReference type="InterPro" id="IPR027410">
    <property type="entry name" value="TCP-1-like_intermed_sf"/>
</dbReference>
<organism evidence="7 8">
    <name type="scientific">Candidatus Buchananbacteria bacterium RIFCSPHIGHO2_01_FULL_44_11</name>
    <dbReference type="NCBI Taxonomy" id="1797535"/>
    <lineage>
        <taxon>Bacteria</taxon>
        <taxon>Candidatus Buchananiibacteriota</taxon>
    </lineage>
</organism>
<dbReference type="EMBL" id="MHIE01000006">
    <property type="protein sequence ID" value="OGY46265.1"/>
    <property type="molecule type" value="Genomic_DNA"/>
</dbReference>
<name>A0A1G1Y1Q8_9BACT</name>
<dbReference type="Pfam" id="PF00118">
    <property type="entry name" value="Cpn60_TCP1"/>
    <property type="match status" value="1"/>
</dbReference>
<sequence length="552" mass="58960">MAKQLLFNEAARAAVKKGVDKLANAVKVSLGPKGRNVVLDKGFGSPTITNDGVTIAKEIDLEDKFENVGAQLIKEVAEKTNDVAGDGTTTATVLAQAIIEEGLKNVAAGTDPIALRSGMNKAVAAAIVGLKKITKPVKGNKEVAQVATISSLDDQVGQMIADVIEAVGNDGVVTVEEGQTFGLEKEVVQGMRFDKGYVSPYMITNAERMEAEFEDPYILITDHKVSSVQEILPVLEKIAQSGKKEVVIIADEIEGEALATFVVNKLRGTFNVLGIKAPGFGDRRKEMLQDIAFLTGGQVISEEVGLKLENASLEQLGSARKVVATKEYTTLIDGKGDKAKISDRIARIKKEMEITDSEFDREKLQERLAKLAGGVGVIKVGAATETEMKERKFKIEDALHATKAAVAEGIVPGGGAALVKIAHSLFELLEETKVELTDEEKIGVKIIQNALSAPLRQIAANAGIKDISVILQDIQDIKDASVGYDFNKMQKVDMLEAGIVDPLKVTRTALENAASIASALITMETVITDLPEKKDEHSHGGGMPGMGGMDMM</sequence>
<comment type="subcellular location">
    <subcellularLocation>
        <location evidence="3">Cytoplasm</location>
    </subcellularLocation>
</comment>
<dbReference type="Gene3D" id="3.50.7.10">
    <property type="entry name" value="GroEL"/>
    <property type="match status" value="1"/>
</dbReference>
<comment type="subunit">
    <text evidence="3 5">Forms a cylinder of 14 subunits composed of two heptameric rings stacked back-to-back. Interacts with the co-chaperonin GroES.</text>
</comment>
<dbReference type="CDD" id="cd03344">
    <property type="entry name" value="GroEL"/>
    <property type="match status" value="1"/>
</dbReference>
<accession>A0A1G1Y1Q8</accession>
<dbReference type="InterPro" id="IPR002423">
    <property type="entry name" value="Cpn60/GroEL/TCP-1"/>
</dbReference>